<evidence type="ECO:0000256" key="4">
    <source>
        <dbReference type="ARBA" id="ARBA00022833"/>
    </source>
</evidence>
<keyword evidence="2" id="KW-0677">Repeat</keyword>
<proteinExistence type="predicted"/>
<dbReference type="Proteomes" id="UP000800092">
    <property type="component" value="Unassembled WGS sequence"/>
</dbReference>
<organism evidence="8 9">
    <name type="scientific">Viridothelium virens</name>
    <name type="common">Speckled blister lichen</name>
    <name type="synonym">Trypethelium virens</name>
    <dbReference type="NCBI Taxonomy" id="1048519"/>
    <lineage>
        <taxon>Eukaryota</taxon>
        <taxon>Fungi</taxon>
        <taxon>Dikarya</taxon>
        <taxon>Ascomycota</taxon>
        <taxon>Pezizomycotina</taxon>
        <taxon>Dothideomycetes</taxon>
        <taxon>Dothideomycetes incertae sedis</taxon>
        <taxon>Trypetheliales</taxon>
        <taxon>Trypetheliaceae</taxon>
        <taxon>Viridothelium</taxon>
    </lineage>
</organism>
<dbReference type="Gene3D" id="3.40.50.300">
    <property type="entry name" value="P-loop containing nucleotide triphosphate hydrolases"/>
    <property type="match status" value="1"/>
</dbReference>
<dbReference type="SUPFAM" id="SSF57667">
    <property type="entry name" value="beta-beta-alpha zinc fingers"/>
    <property type="match status" value="1"/>
</dbReference>
<dbReference type="SUPFAM" id="SSF52540">
    <property type="entry name" value="P-loop containing nucleoside triphosphate hydrolases"/>
    <property type="match status" value="1"/>
</dbReference>
<dbReference type="PANTHER" id="PTHR10039:SF14">
    <property type="entry name" value="NACHT DOMAIN-CONTAINING PROTEIN"/>
    <property type="match status" value="1"/>
</dbReference>
<dbReference type="InterPro" id="IPR013087">
    <property type="entry name" value="Znf_C2H2_type"/>
</dbReference>
<dbReference type="Pfam" id="PF24809">
    <property type="entry name" value="DUF7708"/>
    <property type="match status" value="1"/>
</dbReference>
<evidence type="ECO:0000256" key="5">
    <source>
        <dbReference type="PROSITE-ProRule" id="PRU00042"/>
    </source>
</evidence>
<dbReference type="InterPro" id="IPR056125">
    <property type="entry name" value="DUF7708"/>
</dbReference>
<keyword evidence="6" id="KW-0175">Coiled coil</keyword>
<evidence type="ECO:0000313" key="8">
    <source>
        <dbReference type="EMBL" id="KAF2230718.1"/>
    </source>
</evidence>
<evidence type="ECO:0000256" key="1">
    <source>
        <dbReference type="ARBA" id="ARBA00022723"/>
    </source>
</evidence>
<dbReference type="PROSITE" id="PS50157">
    <property type="entry name" value="ZINC_FINGER_C2H2_2"/>
    <property type="match status" value="2"/>
</dbReference>
<sequence length="950" mass="111041">MTQTQSAFESALADFEKDLKPEEKQSFQYTKIEDVKLAILEMQKDQERTNTMRNLNRIQPFLMAMEEFSRIIEVFLNASPFVCYIWGPLKFLLQTASKFADSFEKLLDAYRQIGEHIPLLSQYSQLFEGSEDIRKLLRLIFTDILEFHRKALKFFSRPVWRQLLSSTWKDFKSRFGKILERLDSHKKLLSEQAWLHAHVNYQADSQGLQTYFQDYSKVHDQIKHHIEQYEEDRIRLEEREEERARKKKKSVLDWIAGDESDQGHDAKCTIRESCPGSGNWILKHEKIENWRDAQTPKFSTAWLNGKPGAGKTILASAIIQSCQSDKSAMTTYFYCSQGDPVRNNSVSVFKGLLRQSLEQCPELLPYCDEKRNGELTLNTPKVVKDLLKIFSDFVPKQYVIIDGLDECDDLTERKEIMTFMNQLVKDSDARAPGSLRVLFVSQIFNDIKRELSAASIEITLRPEDNQGDIQRYVQQEVEELRIKYVLDKEQANHVRKRTCFRADGMFLFAVLVMKNLKTQPTKGDFLYEISENRFPDDLKKAYERILSSLKRNLPPKLWKIATQLLGWMICAKRPLKWHEIQGAISIDPEAQTIFEPENILRVDISELCGSLVQLLPGDRIELVHSTARMQVVPKNSEYVRAISVECDLTVLCLQYLAFQCFVEENEAELLNYARRGHFVLQDYAVAKWYHHVETLLLYGKKLFEEESGDQLKLPELEQALDDFAETYESDLPDGETLPDAQTREDCEPFRVHEAFYAYLLPIWDHVLKHRSGAFENRNTVSLKTLGNSLERNRKILEESAQQKDLRKLYGKKLFKCPKLTCYYFHEGFADAKSRDQHLKKHERPFICQIPDCSYAEFGFVTNKDLDKHMRTFHEEECDPEESFSSSSKKTTEKTRYICEVCSAKFTRNINLRSHQRAHKGERPFPCPQCGKAFTRLSDRKRHEKIHDRHR</sequence>
<keyword evidence="4" id="KW-0862">Zinc</keyword>
<feature type="domain" description="C2H2-type" evidence="7">
    <location>
        <begin position="924"/>
        <end position="950"/>
    </location>
</feature>
<dbReference type="Pfam" id="PF22939">
    <property type="entry name" value="WHD_GPIID"/>
    <property type="match status" value="1"/>
</dbReference>
<keyword evidence="1" id="KW-0479">Metal-binding</keyword>
<dbReference type="InterPro" id="IPR054471">
    <property type="entry name" value="GPIID_WHD"/>
</dbReference>
<name>A0A6A6GYQ0_VIRVR</name>
<dbReference type="OrthoDB" id="21416at2759"/>
<evidence type="ECO:0000259" key="7">
    <source>
        <dbReference type="PROSITE" id="PS50157"/>
    </source>
</evidence>
<dbReference type="FunFam" id="3.30.160.60:FF:002343">
    <property type="entry name" value="Zinc finger protein 33A"/>
    <property type="match status" value="1"/>
</dbReference>
<feature type="domain" description="C2H2-type" evidence="7">
    <location>
        <begin position="896"/>
        <end position="923"/>
    </location>
</feature>
<accession>A0A6A6GYQ0</accession>
<keyword evidence="9" id="KW-1185">Reference proteome</keyword>
<evidence type="ECO:0000256" key="2">
    <source>
        <dbReference type="ARBA" id="ARBA00022737"/>
    </source>
</evidence>
<gene>
    <name evidence="8" type="ORF">EV356DRAFT_491548</name>
</gene>
<dbReference type="InterPro" id="IPR056884">
    <property type="entry name" value="NPHP3-like_N"/>
</dbReference>
<evidence type="ECO:0000313" key="9">
    <source>
        <dbReference type="Proteomes" id="UP000800092"/>
    </source>
</evidence>
<dbReference type="EMBL" id="ML991837">
    <property type="protein sequence ID" value="KAF2230718.1"/>
    <property type="molecule type" value="Genomic_DNA"/>
</dbReference>
<dbReference type="PROSITE" id="PS00028">
    <property type="entry name" value="ZINC_FINGER_C2H2_1"/>
    <property type="match status" value="2"/>
</dbReference>
<dbReference type="InterPro" id="IPR027417">
    <property type="entry name" value="P-loop_NTPase"/>
</dbReference>
<dbReference type="PANTHER" id="PTHR10039">
    <property type="entry name" value="AMELOGENIN"/>
    <property type="match status" value="1"/>
</dbReference>
<dbReference type="Gene3D" id="3.30.160.60">
    <property type="entry name" value="Classic Zinc Finger"/>
    <property type="match status" value="3"/>
</dbReference>
<evidence type="ECO:0000256" key="3">
    <source>
        <dbReference type="ARBA" id="ARBA00022771"/>
    </source>
</evidence>
<evidence type="ECO:0000256" key="6">
    <source>
        <dbReference type="SAM" id="Coils"/>
    </source>
</evidence>
<dbReference type="Pfam" id="PF24883">
    <property type="entry name" value="NPHP3_N"/>
    <property type="match status" value="1"/>
</dbReference>
<keyword evidence="3 5" id="KW-0863">Zinc-finger</keyword>
<dbReference type="GO" id="GO:0008270">
    <property type="term" value="F:zinc ion binding"/>
    <property type="evidence" value="ECO:0007669"/>
    <property type="project" value="UniProtKB-KW"/>
</dbReference>
<dbReference type="SMART" id="SM00355">
    <property type="entry name" value="ZnF_C2H2"/>
    <property type="match status" value="4"/>
</dbReference>
<protein>
    <recommendedName>
        <fullName evidence="7">C2H2-type domain-containing protein</fullName>
    </recommendedName>
</protein>
<feature type="coiled-coil region" evidence="6">
    <location>
        <begin position="219"/>
        <end position="249"/>
    </location>
</feature>
<dbReference type="Pfam" id="PF00096">
    <property type="entry name" value="zf-C2H2"/>
    <property type="match status" value="2"/>
</dbReference>
<dbReference type="InterPro" id="IPR036236">
    <property type="entry name" value="Znf_C2H2_sf"/>
</dbReference>
<dbReference type="AlphaFoldDB" id="A0A6A6GYQ0"/>
<reference evidence="8" key="1">
    <citation type="journal article" date="2020" name="Stud. Mycol.">
        <title>101 Dothideomycetes genomes: a test case for predicting lifestyles and emergence of pathogens.</title>
        <authorList>
            <person name="Haridas S."/>
            <person name="Albert R."/>
            <person name="Binder M."/>
            <person name="Bloem J."/>
            <person name="Labutti K."/>
            <person name="Salamov A."/>
            <person name="Andreopoulos B."/>
            <person name="Baker S."/>
            <person name="Barry K."/>
            <person name="Bills G."/>
            <person name="Bluhm B."/>
            <person name="Cannon C."/>
            <person name="Castanera R."/>
            <person name="Culley D."/>
            <person name="Daum C."/>
            <person name="Ezra D."/>
            <person name="Gonzalez J."/>
            <person name="Henrissat B."/>
            <person name="Kuo A."/>
            <person name="Liang C."/>
            <person name="Lipzen A."/>
            <person name="Lutzoni F."/>
            <person name="Magnuson J."/>
            <person name="Mondo S."/>
            <person name="Nolan M."/>
            <person name="Ohm R."/>
            <person name="Pangilinan J."/>
            <person name="Park H.-J."/>
            <person name="Ramirez L."/>
            <person name="Alfaro M."/>
            <person name="Sun H."/>
            <person name="Tritt A."/>
            <person name="Yoshinaga Y."/>
            <person name="Zwiers L.-H."/>
            <person name="Turgeon B."/>
            <person name="Goodwin S."/>
            <person name="Spatafora J."/>
            <person name="Crous P."/>
            <person name="Grigoriev I."/>
        </authorList>
    </citation>
    <scope>NUCLEOTIDE SEQUENCE</scope>
    <source>
        <strain evidence="8">Tuck. ex Michener</strain>
    </source>
</reference>